<protein>
    <submittedName>
        <fullName evidence="1">Uncharacterized protein</fullName>
    </submittedName>
</protein>
<dbReference type="Proteomes" id="UP000051913">
    <property type="component" value="Unassembled WGS sequence"/>
</dbReference>
<keyword evidence="2" id="KW-1185">Reference proteome</keyword>
<evidence type="ECO:0000313" key="2">
    <source>
        <dbReference type="Proteomes" id="UP000051913"/>
    </source>
</evidence>
<gene>
    <name evidence="1" type="ORF">CP49_04215</name>
</gene>
<reference evidence="1 2" key="1">
    <citation type="submission" date="2014-03" db="EMBL/GenBank/DDBJ databases">
        <title>Bradyrhizobium valentinum sp. nov., isolated from effective nodules of Lupinus mariae-josephae, a lupine endemic of basic-lime soils in Eastern Spain.</title>
        <authorList>
            <person name="Duran D."/>
            <person name="Rey L."/>
            <person name="Navarro A."/>
            <person name="Busquets A."/>
            <person name="Imperial J."/>
            <person name="Ruiz-Argueso T."/>
        </authorList>
    </citation>
    <scope>NUCLEOTIDE SEQUENCE [LARGE SCALE GENOMIC DNA]</scope>
    <source>
        <strain evidence="1 2">LmjM3</strain>
    </source>
</reference>
<proteinExistence type="predicted"/>
<name>A0A0R3LDA1_9BRAD</name>
<accession>A0A0R3LDA1</accession>
<sequence>MIVAARQSALTIDENAMTASFQFCKNIELAARFMDKSLLPRSLMQKAYSASPSHWGRNSLVLSFLAGRVAAVSLLEALSPFKNVVHGCMRT</sequence>
<dbReference type="EMBL" id="LLXX01000143">
    <property type="protein sequence ID" value="KRR03155.1"/>
    <property type="molecule type" value="Genomic_DNA"/>
</dbReference>
<evidence type="ECO:0000313" key="1">
    <source>
        <dbReference type="EMBL" id="KRR03155.1"/>
    </source>
</evidence>
<organism evidence="1 2">
    <name type="scientific">Bradyrhizobium valentinum</name>
    <dbReference type="NCBI Taxonomy" id="1518501"/>
    <lineage>
        <taxon>Bacteria</taxon>
        <taxon>Pseudomonadati</taxon>
        <taxon>Pseudomonadota</taxon>
        <taxon>Alphaproteobacteria</taxon>
        <taxon>Hyphomicrobiales</taxon>
        <taxon>Nitrobacteraceae</taxon>
        <taxon>Bradyrhizobium</taxon>
    </lineage>
</organism>
<comment type="caution">
    <text evidence="1">The sequence shown here is derived from an EMBL/GenBank/DDBJ whole genome shotgun (WGS) entry which is preliminary data.</text>
</comment>
<dbReference type="AlphaFoldDB" id="A0A0R3LDA1"/>